<feature type="compositionally biased region" description="Basic residues" evidence="1">
    <location>
        <begin position="199"/>
        <end position="213"/>
    </location>
</feature>
<feature type="region of interest" description="Disordered" evidence="1">
    <location>
        <begin position="1"/>
        <end position="23"/>
    </location>
</feature>
<reference evidence="3" key="1">
    <citation type="journal article" date="2021" name="BMC Genomics">
        <title>Chromosome-level genome assembly and manually-curated proteome of model necrotroph Parastagonospora nodorum Sn15 reveals a genome-wide trove of candidate effector homologs, and redundancy of virulence-related functions within an accessory chromosome.</title>
        <authorList>
            <person name="Bertazzoni S."/>
            <person name="Jones D.A.B."/>
            <person name="Phan H.T."/>
            <person name="Tan K.-C."/>
            <person name="Hane J.K."/>
        </authorList>
    </citation>
    <scope>NUCLEOTIDE SEQUENCE [LARGE SCALE GENOMIC DNA]</scope>
    <source>
        <strain evidence="3">SN15 / ATCC MYA-4574 / FGSC 10173)</strain>
    </source>
</reference>
<evidence type="ECO:0000313" key="2">
    <source>
        <dbReference type="EMBL" id="QRD07706.1"/>
    </source>
</evidence>
<accession>A0A7U2ID81</accession>
<feature type="compositionally biased region" description="Polar residues" evidence="1">
    <location>
        <begin position="131"/>
        <end position="145"/>
    </location>
</feature>
<dbReference type="VEuPathDB" id="FungiDB:JI435_162420"/>
<evidence type="ECO:0000313" key="3">
    <source>
        <dbReference type="Proteomes" id="UP000663193"/>
    </source>
</evidence>
<feature type="region of interest" description="Disordered" evidence="1">
    <location>
        <begin position="128"/>
        <end position="213"/>
    </location>
</feature>
<gene>
    <name evidence="2" type="ORF">JI435_162420</name>
</gene>
<evidence type="ECO:0000256" key="1">
    <source>
        <dbReference type="SAM" id="MobiDB-lite"/>
    </source>
</evidence>
<protein>
    <submittedName>
        <fullName evidence="2">Uncharacterized protein</fullName>
    </submittedName>
</protein>
<name>A0A7U2ID81_PHANO</name>
<sequence>MAAAKSLEMRTTPPAKQNPATNPEDIDLEVYRAAITLFSMRAAEEYVILDKSSVGTAMADPNLLSMQEDKRIRNDASLGSKNFGAFMAATTIRLEHPVPNPSMFSSLRLGSGSNRDARSSLSPTFRVGMSHLSTTPLSSPEQSPTAKPHAAMESPDAPSLADDEASDELNTLLGLEPVSTTVSKKRKHSSSTLPDSPCAKRRYRNRTRLWPRD</sequence>
<keyword evidence="3" id="KW-1185">Reference proteome</keyword>
<organism evidence="2 3">
    <name type="scientific">Phaeosphaeria nodorum (strain SN15 / ATCC MYA-4574 / FGSC 10173)</name>
    <name type="common">Glume blotch fungus</name>
    <name type="synonym">Parastagonospora nodorum</name>
    <dbReference type="NCBI Taxonomy" id="321614"/>
    <lineage>
        <taxon>Eukaryota</taxon>
        <taxon>Fungi</taxon>
        <taxon>Dikarya</taxon>
        <taxon>Ascomycota</taxon>
        <taxon>Pezizomycotina</taxon>
        <taxon>Dothideomycetes</taxon>
        <taxon>Pleosporomycetidae</taxon>
        <taxon>Pleosporales</taxon>
        <taxon>Pleosporineae</taxon>
        <taxon>Phaeosphaeriaceae</taxon>
        <taxon>Parastagonospora</taxon>
    </lineage>
</organism>
<dbReference type="Proteomes" id="UP000663193">
    <property type="component" value="Chromosome 23"/>
</dbReference>
<dbReference type="EMBL" id="CP069045">
    <property type="protein sequence ID" value="QRD07706.1"/>
    <property type="molecule type" value="Genomic_DNA"/>
</dbReference>
<dbReference type="AlphaFoldDB" id="A0A7U2ID81"/>
<proteinExistence type="predicted"/>